<sequence>MAVPRLTLYLDIVSPFAYLAYYVTRHSPTFAKCNVTYVPIFLGGLMKACENTPPLRIKNKDKWIDLERRRWARAFSVPMTDAMPKGFPPQTLAVQRAVCAVSVLSPNNLIPCLDALYHSFWVDGNADIGKPEGFLPVLEKTLGGETAEEVLKASSEPRIKDLLTSNTDKAFQSGAFGLPWFECTNAEGQTEGFWGVDHLGQVVNFLGLDRSLDRGIFKSLL</sequence>
<evidence type="ECO:0000313" key="8">
    <source>
        <dbReference type="Proteomes" id="UP000053958"/>
    </source>
</evidence>
<evidence type="ECO:0000256" key="4">
    <source>
        <dbReference type="PIRNR" id="PIRNR006386"/>
    </source>
</evidence>
<evidence type="ECO:0000256" key="5">
    <source>
        <dbReference type="PIRSR" id="PIRSR006386-1"/>
    </source>
</evidence>
<dbReference type="GeneID" id="25319979"/>
<dbReference type="GO" id="GO:0005739">
    <property type="term" value="C:mitochondrion"/>
    <property type="evidence" value="ECO:0007669"/>
    <property type="project" value="TreeGrafter"/>
</dbReference>
<dbReference type="Pfam" id="PF01323">
    <property type="entry name" value="DSBA"/>
    <property type="match status" value="1"/>
</dbReference>
<reference evidence="7 8" key="1">
    <citation type="submission" date="2015-04" db="EMBL/GenBank/DDBJ databases">
        <authorList>
            <person name="Heijne W.H."/>
            <person name="Fedorova N.D."/>
            <person name="Nierman W.C."/>
            <person name="Vollebregt A.W."/>
            <person name="Zhao Z."/>
            <person name="Wu L."/>
            <person name="Kumar M."/>
            <person name="Stam H."/>
            <person name="van den Berg M.A."/>
            <person name="Pel H.J."/>
        </authorList>
    </citation>
    <scope>NUCLEOTIDE SEQUENCE [LARGE SCALE GENOMIC DNA]</scope>
    <source>
        <strain evidence="7 8">CBS 393.64</strain>
    </source>
</reference>
<evidence type="ECO:0000256" key="3">
    <source>
        <dbReference type="ARBA" id="ARBA00047960"/>
    </source>
</evidence>
<dbReference type="GO" id="GO:0006749">
    <property type="term" value="P:glutathione metabolic process"/>
    <property type="evidence" value="ECO:0007669"/>
    <property type="project" value="TreeGrafter"/>
</dbReference>
<dbReference type="PANTHER" id="PTHR42943">
    <property type="entry name" value="GLUTATHIONE S-TRANSFERASE KAPPA"/>
    <property type="match status" value="1"/>
</dbReference>
<comment type="catalytic activity">
    <reaction evidence="3 4">
        <text>RX + glutathione = an S-substituted glutathione + a halide anion + H(+)</text>
        <dbReference type="Rhea" id="RHEA:16437"/>
        <dbReference type="ChEBI" id="CHEBI:15378"/>
        <dbReference type="ChEBI" id="CHEBI:16042"/>
        <dbReference type="ChEBI" id="CHEBI:17792"/>
        <dbReference type="ChEBI" id="CHEBI:57925"/>
        <dbReference type="ChEBI" id="CHEBI:90779"/>
        <dbReference type="EC" id="2.5.1.18"/>
    </reaction>
</comment>
<comment type="similarity">
    <text evidence="1 4">Belongs to the GST superfamily. Kappa family.</text>
</comment>
<dbReference type="FunFam" id="3.40.30.10:FF:000096">
    <property type="entry name" value="Glutathione S-transferase kappa"/>
    <property type="match status" value="1"/>
</dbReference>
<keyword evidence="8" id="KW-1185">Reference proteome</keyword>
<dbReference type="Proteomes" id="UP000053958">
    <property type="component" value="Unassembled WGS sequence"/>
</dbReference>
<evidence type="ECO:0000256" key="2">
    <source>
        <dbReference type="ARBA" id="ARBA00022679"/>
    </source>
</evidence>
<protein>
    <recommendedName>
        <fullName evidence="4">Glutathione S-transferase kappa</fullName>
        <ecNumber evidence="4">2.5.1.18</ecNumber>
    </recommendedName>
</protein>
<dbReference type="RefSeq" id="XP_013324959.1">
    <property type="nucleotide sequence ID" value="XM_013469505.1"/>
</dbReference>
<dbReference type="InterPro" id="IPR051924">
    <property type="entry name" value="GST_Kappa/NadH"/>
</dbReference>
<accession>A0A0F4YJ75</accession>
<feature type="domain" description="DSBA-like thioredoxin" evidence="6">
    <location>
        <begin position="6"/>
        <end position="205"/>
    </location>
</feature>
<dbReference type="OrthoDB" id="4664297at2759"/>
<proteinExistence type="inferred from homology"/>
<dbReference type="InterPro" id="IPR001853">
    <property type="entry name" value="DSBA-like_thioredoxin_dom"/>
</dbReference>
<dbReference type="InterPro" id="IPR014440">
    <property type="entry name" value="HCCAis_GSTk"/>
</dbReference>
<dbReference type="Gene3D" id="3.40.30.10">
    <property type="entry name" value="Glutaredoxin"/>
    <property type="match status" value="1"/>
</dbReference>
<feature type="active site" description="Nucleophile" evidence="5">
    <location>
        <position position="14"/>
    </location>
</feature>
<dbReference type="AlphaFoldDB" id="A0A0F4YJ75"/>
<name>A0A0F4YJ75_RASE3</name>
<dbReference type="GO" id="GO:0005777">
    <property type="term" value="C:peroxisome"/>
    <property type="evidence" value="ECO:0007669"/>
    <property type="project" value="TreeGrafter"/>
</dbReference>
<dbReference type="GO" id="GO:0004364">
    <property type="term" value="F:glutathione transferase activity"/>
    <property type="evidence" value="ECO:0007669"/>
    <property type="project" value="UniProtKB-UniRule"/>
</dbReference>
<gene>
    <name evidence="7" type="ORF">T310_7713</name>
</gene>
<dbReference type="STRING" id="1408163.A0A0F4YJ75"/>
<dbReference type="SUPFAM" id="SSF52833">
    <property type="entry name" value="Thioredoxin-like"/>
    <property type="match status" value="1"/>
</dbReference>
<evidence type="ECO:0000256" key="1">
    <source>
        <dbReference type="ARBA" id="ARBA00006494"/>
    </source>
</evidence>
<dbReference type="InterPro" id="IPR036249">
    <property type="entry name" value="Thioredoxin-like_sf"/>
</dbReference>
<dbReference type="EC" id="2.5.1.18" evidence="4"/>
<evidence type="ECO:0000313" key="7">
    <source>
        <dbReference type="EMBL" id="KKA18347.1"/>
    </source>
</evidence>
<dbReference type="GO" id="GO:0004602">
    <property type="term" value="F:glutathione peroxidase activity"/>
    <property type="evidence" value="ECO:0007669"/>
    <property type="project" value="TreeGrafter"/>
</dbReference>
<keyword evidence="2 4" id="KW-0808">Transferase</keyword>
<dbReference type="PIRSF" id="PIRSF006386">
    <property type="entry name" value="HCCAis_GSTk"/>
    <property type="match status" value="1"/>
</dbReference>
<comment type="caution">
    <text evidence="7">The sequence shown here is derived from an EMBL/GenBank/DDBJ whole genome shotgun (WGS) entry which is preliminary data.</text>
</comment>
<evidence type="ECO:0000259" key="6">
    <source>
        <dbReference type="Pfam" id="PF01323"/>
    </source>
</evidence>
<dbReference type="EMBL" id="LASV01000466">
    <property type="protein sequence ID" value="KKA18347.1"/>
    <property type="molecule type" value="Genomic_DNA"/>
</dbReference>
<organism evidence="7 8">
    <name type="scientific">Rasamsonia emersonii (strain ATCC 16479 / CBS 393.64 / IMI 116815)</name>
    <dbReference type="NCBI Taxonomy" id="1408163"/>
    <lineage>
        <taxon>Eukaryota</taxon>
        <taxon>Fungi</taxon>
        <taxon>Dikarya</taxon>
        <taxon>Ascomycota</taxon>
        <taxon>Pezizomycotina</taxon>
        <taxon>Eurotiomycetes</taxon>
        <taxon>Eurotiomycetidae</taxon>
        <taxon>Eurotiales</taxon>
        <taxon>Trichocomaceae</taxon>
        <taxon>Rasamsonia</taxon>
    </lineage>
</organism>
<dbReference type="PANTHER" id="PTHR42943:SF2">
    <property type="entry name" value="GLUTATHIONE S-TRANSFERASE KAPPA 1"/>
    <property type="match status" value="1"/>
</dbReference>